<feature type="coiled-coil region" evidence="8">
    <location>
        <begin position="51"/>
        <end position="78"/>
    </location>
</feature>
<evidence type="ECO:0000256" key="7">
    <source>
        <dbReference type="RuleBase" id="RU363032"/>
    </source>
</evidence>
<accession>A0A1C7PC95</accession>
<reference evidence="11" key="1">
    <citation type="submission" date="2016-09" db="EMBL/GenBank/DDBJ databases">
        <authorList>
            <person name="Koehorst J."/>
        </authorList>
    </citation>
    <scope>NUCLEOTIDE SEQUENCE [LARGE SCALE GENOMIC DNA]</scope>
</reference>
<dbReference type="KEGG" id="agl:PYTT_2092"/>
<dbReference type="PANTHER" id="PTHR30465">
    <property type="entry name" value="INNER MEMBRANE ABC TRANSPORTER"/>
    <property type="match status" value="1"/>
</dbReference>
<dbReference type="CDD" id="cd06261">
    <property type="entry name" value="TM_PBP2"/>
    <property type="match status" value="1"/>
</dbReference>
<dbReference type="OrthoDB" id="9773683at2"/>
<dbReference type="Pfam" id="PF00528">
    <property type="entry name" value="BPD_transp_1"/>
    <property type="match status" value="1"/>
</dbReference>
<keyword evidence="5 7" id="KW-1133">Transmembrane helix</keyword>
<dbReference type="Gene3D" id="1.10.3720.10">
    <property type="entry name" value="MetI-like"/>
    <property type="match status" value="1"/>
</dbReference>
<dbReference type="PANTHER" id="PTHR30465:SF66">
    <property type="entry name" value="INNER MEMBRANE ABC TRANSPORTER PERMEASE PROTEIN YEJB"/>
    <property type="match status" value="1"/>
</dbReference>
<protein>
    <submittedName>
        <fullName evidence="10">Binding-protein-dependent transport system inner membrane component</fullName>
    </submittedName>
</protein>
<dbReference type="AlphaFoldDB" id="A0A1C7PC95"/>
<keyword evidence="3" id="KW-1003">Cell membrane</keyword>
<evidence type="ECO:0000256" key="8">
    <source>
        <dbReference type="SAM" id="Coils"/>
    </source>
</evidence>
<keyword evidence="4 7" id="KW-0812">Transmembrane</keyword>
<dbReference type="STRING" id="1679444.PYTT_2092"/>
<dbReference type="PROSITE" id="PS50928">
    <property type="entry name" value="ABC_TM1"/>
    <property type="match status" value="1"/>
</dbReference>
<keyword evidence="2 7" id="KW-0813">Transport</keyword>
<keyword evidence="11" id="KW-1185">Reference proteome</keyword>
<evidence type="ECO:0000256" key="1">
    <source>
        <dbReference type="ARBA" id="ARBA00004651"/>
    </source>
</evidence>
<dbReference type="EMBL" id="LT629973">
    <property type="protein sequence ID" value="SEH95961.1"/>
    <property type="molecule type" value="Genomic_DNA"/>
</dbReference>
<feature type="transmembrane region" description="Helical" evidence="7">
    <location>
        <begin position="256"/>
        <end position="277"/>
    </location>
</feature>
<feature type="transmembrane region" description="Helical" evidence="7">
    <location>
        <begin position="365"/>
        <end position="386"/>
    </location>
</feature>
<name>A0A1C7PC95_9BACT</name>
<organism evidence="10 11">
    <name type="scientific">Akkermansia glycaniphila</name>
    <dbReference type="NCBI Taxonomy" id="1679444"/>
    <lineage>
        <taxon>Bacteria</taxon>
        <taxon>Pseudomonadati</taxon>
        <taxon>Verrucomicrobiota</taxon>
        <taxon>Verrucomicrobiia</taxon>
        <taxon>Verrucomicrobiales</taxon>
        <taxon>Akkermansiaceae</taxon>
        <taxon>Akkermansia</taxon>
    </lineage>
</organism>
<evidence type="ECO:0000313" key="11">
    <source>
        <dbReference type="Proteomes" id="UP000176204"/>
    </source>
</evidence>
<sequence length="443" mass="49582">MKTYIIRRLLLMPLTLIGVTFLVFCVTRFVPGGPVDQMMQEQTMGALSGEKATAQGDSNISEEDLERLEEQFNLQERTGIAYLQWLGILPKKTLISKAELPSGGNETVLTLSDSGRFVRLAKPEEGTTPRLLEYQNGDVSEPAREGWMFALETPRDRAERWAKRLDKTDETAIADKAAGYRWRAVAWKEDYDGILQGSFGNSFKYNEPVWDMIAERIPVSLYFGILSAIITYAVSLPLGIMKAIRHKTWFDNITSVLIFLGYAVPGFALGAVLVVYFGARLEWFPLCGLTSSGFEHMGFWAQVRDLAHHTVLPLVCYVISTFAVTTMMMKNNLMENLSSDYIRTAMAKGVTFRQAVYGHAFRNSFIPLATTLGTLVSTIIAGSMLIERVFDIQGFGMLSYQALMDKDYSLIMASLLLTSFFMMLGNLLADIVVACVDPRVKFD</sequence>
<evidence type="ECO:0000256" key="5">
    <source>
        <dbReference type="ARBA" id="ARBA00022989"/>
    </source>
</evidence>
<dbReference type="GO" id="GO:0042884">
    <property type="term" value="P:microcin transport"/>
    <property type="evidence" value="ECO:0007669"/>
    <property type="project" value="TreeGrafter"/>
</dbReference>
<gene>
    <name evidence="10" type="ORF">PYTT_2092</name>
</gene>
<feature type="domain" description="ABC transmembrane type-1" evidence="9">
    <location>
        <begin position="217"/>
        <end position="429"/>
    </location>
</feature>
<feature type="transmembrane region" description="Helical" evidence="7">
    <location>
        <begin position="310"/>
        <end position="329"/>
    </location>
</feature>
<feature type="transmembrane region" description="Helical" evidence="7">
    <location>
        <begin position="407"/>
        <end position="429"/>
    </location>
</feature>
<feature type="transmembrane region" description="Helical" evidence="7">
    <location>
        <begin position="221"/>
        <end position="244"/>
    </location>
</feature>
<evidence type="ECO:0000256" key="6">
    <source>
        <dbReference type="ARBA" id="ARBA00023136"/>
    </source>
</evidence>
<comment type="subcellular location">
    <subcellularLocation>
        <location evidence="1 7">Cell membrane</location>
        <topology evidence="1 7">Multi-pass membrane protein</topology>
    </subcellularLocation>
</comment>
<evidence type="ECO:0000256" key="4">
    <source>
        <dbReference type="ARBA" id="ARBA00022692"/>
    </source>
</evidence>
<dbReference type="InterPro" id="IPR000515">
    <property type="entry name" value="MetI-like"/>
</dbReference>
<dbReference type="GO" id="GO:0055085">
    <property type="term" value="P:transmembrane transport"/>
    <property type="evidence" value="ECO:0007669"/>
    <property type="project" value="InterPro"/>
</dbReference>
<dbReference type="SUPFAM" id="SSF161098">
    <property type="entry name" value="MetI-like"/>
    <property type="match status" value="1"/>
</dbReference>
<comment type="similarity">
    <text evidence="7">Belongs to the binding-protein-dependent transport system permease family.</text>
</comment>
<dbReference type="InterPro" id="IPR035906">
    <property type="entry name" value="MetI-like_sf"/>
</dbReference>
<keyword evidence="6 7" id="KW-0472">Membrane</keyword>
<dbReference type="Proteomes" id="UP000176204">
    <property type="component" value="Chromosome I"/>
</dbReference>
<keyword evidence="8" id="KW-0175">Coiled coil</keyword>
<evidence type="ECO:0000259" key="9">
    <source>
        <dbReference type="PROSITE" id="PS50928"/>
    </source>
</evidence>
<dbReference type="PATRIC" id="fig|1679444.3.peg.2835"/>
<evidence type="ECO:0000313" key="10">
    <source>
        <dbReference type="EMBL" id="SEH95961.1"/>
    </source>
</evidence>
<proteinExistence type="inferred from homology"/>
<evidence type="ECO:0000256" key="2">
    <source>
        <dbReference type="ARBA" id="ARBA00022448"/>
    </source>
</evidence>
<evidence type="ECO:0000256" key="3">
    <source>
        <dbReference type="ARBA" id="ARBA00022475"/>
    </source>
</evidence>
<dbReference type="RefSeq" id="WP_067775339.1">
    <property type="nucleotide sequence ID" value="NZ_LIGX01000021.1"/>
</dbReference>
<dbReference type="GO" id="GO:0005886">
    <property type="term" value="C:plasma membrane"/>
    <property type="evidence" value="ECO:0007669"/>
    <property type="project" value="UniProtKB-SubCell"/>
</dbReference>